<feature type="compositionally biased region" description="Basic and acidic residues" evidence="1">
    <location>
        <begin position="42"/>
        <end position="51"/>
    </location>
</feature>
<feature type="compositionally biased region" description="Basic and acidic residues" evidence="1">
    <location>
        <begin position="1"/>
        <end position="19"/>
    </location>
</feature>
<evidence type="ECO:0000313" key="2">
    <source>
        <dbReference type="EMBL" id="KAK9892425.1"/>
    </source>
</evidence>
<reference evidence="2 3" key="1">
    <citation type="submission" date="2023-03" db="EMBL/GenBank/DDBJ databases">
        <title>Genome insight into feeding habits of ladybird beetles.</title>
        <authorList>
            <person name="Li H.-S."/>
            <person name="Huang Y.-H."/>
            <person name="Pang H."/>
        </authorList>
    </citation>
    <scope>NUCLEOTIDE SEQUENCE [LARGE SCALE GENOMIC DNA]</scope>
    <source>
        <strain evidence="2">SYSU_2023b</strain>
        <tissue evidence="2">Whole body</tissue>
    </source>
</reference>
<name>A0AAW1VER7_9CUCU</name>
<dbReference type="Proteomes" id="UP001431783">
    <property type="component" value="Unassembled WGS sequence"/>
</dbReference>
<sequence>MDLSEKIKNIQQSDRKEVNNEANNLTMPYETEQKYMQNKSQRNKDQRYTENHRIKNIRTTEERGKHSFGEVSLNTDLTQNMSAAVESSVNKSDDNGMMNLSEDRIEATQDAKESEWKTMTIKRKREKYIPGGTCILVKEDIKDFEEVPYINGK</sequence>
<dbReference type="EMBL" id="JARQZJ010000134">
    <property type="protein sequence ID" value="KAK9892425.1"/>
    <property type="molecule type" value="Genomic_DNA"/>
</dbReference>
<proteinExistence type="predicted"/>
<dbReference type="AlphaFoldDB" id="A0AAW1VER7"/>
<protein>
    <submittedName>
        <fullName evidence="2">Uncharacterized protein</fullName>
    </submittedName>
</protein>
<accession>A0AAW1VER7</accession>
<keyword evidence="3" id="KW-1185">Reference proteome</keyword>
<evidence type="ECO:0000313" key="3">
    <source>
        <dbReference type="Proteomes" id="UP001431783"/>
    </source>
</evidence>
<feature type="region of interest" description="Disordered" evidence="1">
    <location>
        <begin position="1"/>
        <end position="51"/>
    </location>
</feature>
<organism evidence="2 3">
    <name type="scientific">Henosepilachna vigintioctopunctata</name>
    <dbReference type="NCBI Taxonomy" id="420089"/>
    <lineage>
        <taxon>Eukaryota</taxon>
        <taxon>Metazoa</taxon>
        <taxon>Ecdysozoa</taxon>
        <taxon>Arthropoda</taxon>
        <taxon>Hexapoda</taxon>
        <taxon>Insecta</taxon>
        <taxon>Pterygota</taxon>
        <taxon>Neoptera</taxon>
        <taxon>Endopterygota</taxon>
        <taxon>Coleoptera</taxon>
        <taxon>Polyphaga</taxon>
        <taxon>Cucujiformia</taxon>
        <taxon>Coccinelloidea</taxon>
        <taxon>Coccinellidae</taxon>
        <taxon>Epilachninae</taxon>
        <taxon>Epilachnini</taxon>
        <taxon>Henosepilachna</taxon>
    </lineage>
</organism>
<gene>
    <name evidence="2" type="ORF">WA026_019875</name>
</gene>
<evidence type="ECO:0000256" key="1">
    <source>
        <dbReference type="SAM" id="MobiDB-lite"/>
    </source>
</evidence>
<comment type="caution">
    <text evidence="2">The sequence shown here is derived from an EMBL/GenBank/DDBJ whole genome shotgun (WGS) entry which is preliminary data.</text>
</comment>